<dbReference type="Gene3D" id="4.10.1000.10">
    <property type="entry name" value="Zinc finger, CCCH-type"/>
    <property type="match status" value="1"/>
</dbReference>
<reference evidence="4 5" key="1">
    <citation type="journal article" date="2004" name="Nature">
        <title>Genome evolution in yeasts.</title>
        <authorList>
            <consortium name="Genolevures"/>
            <person name="Dujon B."/>
            <person name="Sherman D."/>
            <person name="Fischer G."/>
            <person name="Durrens P."/>
            <person name="Casaregola S."/>
            <person name="Lafontaine I."/>
            <person name="de Montigny J."/>
            <person name="Marck C."/>
            <person name="Neuveglise C."/>
            <person name="Talla E."/>
            <person name="Goffard N."/>
            <person name="Frangeul L."/>
            <person name="Aigle M."/>
            <person name="Anthouard V."/>
            <person name="Babour A."/>
            <person name="Barbe V."/>
            <person name="Barnay S."/>
            <person name="Blanchin S."/>
            <person name="Beckerich J.M."/>
            <person name="Beyne E."/>
            <person name="Bleykasten C."/>
            <person name="Boisrame A."/>
            <person name="Boyer J."/>
            <person name="Cattolico L."/>
            <person name="Confanioleri F."/>
            <person name="de Daruvar A."/>
            <person name="Despons L."/>
            <person name="Fabre E."/>
            <person name="Fairhead C."/>
            <person name="Ferry-Dumazet H."/>
            <person name="Groppi A."/>
            <person name="Hantraye F."/>
            <person name="Hennequin C."/>
            <person name="Jauniaux N."/>
            <person name="Joyet P."/>
            <person name="Kachouri R."/>
            <person name="Kerrest A."/>
            <person name="Koszul R."/>
            <person name="Lemaire M."/>
            <person name="Lesur I."/>
            <person name="Ma L."/>
            <person name="Muller H."/>
            <person name="Nicaud J.M."/>
            <person name="Nikolski M."/>
            <person name="Oztas S."/>
            <person name="Ozier-Kalogeropoulos O."/>
            <person name="Pellenz S."/>
            <person name="Potier S."/>
            <person name="Richard G.F."/>
            <person name="Straub M.L."/>
            <person name="Suleau A."/>
            <person name="Swennene D."/>
            <person name="Tekaia F."/>
            <person name="Wesolowski-Louvel M."/>
            <person name="Westhof E."/>
            <person name="Wirth B."/>
            <person name="Zeniou-Meyer M."/>
            <person name="Zivanovic I."/>
            <person name="Bolotin-Fukuhara M."/>
            <person name="Thierry A."/>
            <person name="Bouchier C."/>
            <person name="Caudron B."/>
            <person name="Scarpelli C."/>
            <person name="Gaillardin C."/>
            <person name="Weissenbach J."/>
            <person name="Wincker P."/>
            <person name="Souciet J.L."/>
        </authorList>
    </citation>
    <scope>NUCLEOTIDE SEQUENCE [LARGE SCALE GENOMIC DNA]</scope>
    <source>
        <strain evidence="5">ATCC 36239 / CBS 767 / BCRC 21394 / JCM 1990 / NBRC 0083 / IGC 2968</strain>
    </source>
</reference>
<protein>
    <submittedName>
        <fullName evidence="4">DEHA2G01650p</fullName>
    </submittedName>
</protein>
<dbReference type="InParanoid" id="Q6BJK9"/>
<organism evidence="4 5">
    <name type="scientific">Debaryomyces hansenii (strain ATCC 36239 / CBS 767 / BCRC 21394 / JCM 1990 / NBRC 0083 / IGC 2968)</name>
    <name type="common">Yeast</name>
    <name type="synonym">Torulaspora hansenii</name>
    <dbReference type="NCBI Taxonomy" id="284592"/>
    <lineage>
        <taxon>Eukaryota</taxon>
        <taxon>Fungi</taxon>
        <taxon>Dikarya</taxon>
        <taxon>Ascomycota</taxon>
        <taxon>Saccharomycotina</taxon>
        <taxon>Pichiomycetes</taxon>
        <taxon>Debaryomycetaceae</taxon>
        <taxon>Debaryomyces</taxon>
    </lineage>
</organism>
<dbReference type="SMART" id="SM00356">
    <property type="entry name" value="ZnF_C3H1"/>
    <property type="match status" value="1"/>
</dbReference>
<dbReference type="OMA" id="NKCKNLH"/>
<feature type="compositionally biased region" description="Low complexity" evidence="2">
    <location>
        <begin position="16"/>
        <end position="26"/>
    </location>
</feature>
<accession>Q6BJK9</accession>
<dbReference type="PANTHER" id="PTHR13309:SF0">
    <property type="entry name" value="FMR1-INTERACTING PROTEIN NUFIP1"/>
    <property type="match status" value="1"/>
</dbReference>
<keyword evidence="1" id="KW-0862">Zinc</keyword>
<dbReference type="PANTHER" id="PTHR13309">
    <property type="entry name" value="NUCLEAR FRAGILE X MENTAL RETARDATION PROTEIN INTERACTING PROTEIN 1"/>
    <property type="match status" value="1"/>
</dbReference>
<proteinExistence type="predicted"/>
<feature type="compositionally biased region" description="Low complexity" evidence="2">
    <location>
        <begin position="36"/>
        <end position="45"/>
    </location>
</feature>
<dbReference type="RefSeq" id="XP_461612.2">
    <property type="nucleotide sequence ID" value="XM_461612.1"/>
</dbReference>
<feature type="domain" description="C3H1-type" evidence="3">
    <location>
        <begin position="168"/>
        <end position="196"/>
    </location>
</feature>
<evidence type="ECO:0000256" key="1">
    <source>
        <dbReference type="PROSITE-ProRule" id="PRU00723"/>
    </source>
</evidence>
<gene>
    <name evidence="4" type="ordered locus">DEHA2G01650g</name>
</gene>
<dbReference type="OrthoDB" id="273070at2759"/>
<feature type="region of interest" description="Disordered" evidence="2">
    <location>
        <begin position="1"/>
        <end position="113"/>
    </location>
</feature>
<name>Q6BJK9_DEBHA</name>
<dbReference type="InterPro" id="IPR000571">
    <property type="entry name" value="Znf_CCCH"/>
</dbReference>
<dbReference type="GeneID" id="2904474"/>
<feature type="region of interest" description="Disordered" evidence="2">
    <location>
        <begin position="129"/>
        <end position="171"/>
    </location>
</feature>
<feature type="zinc finger region" description="C3H1-type" evidence="1">
    <location>
        <begin position="168"/>
        <end position="196"/>
    </location>
</feature>
<dbReference type="GO" id="GO:0003723">
    <property type="term" value="F:RNA binding"/>
    <property type="evidence" value="ECO:0007669"/>
    <property type="project" value="InterPro"/>
</dbReference>
<dbReference type="Pfam" id="PF10453">
    <property type="entry name" value="NUFIP1"/>
    <property type="match status" value="1"/>
</dbReference>
<dbReference type="AlphaFoldDB" id="Q6BJK9"/>
<dbReference type="InterPro" id="IPR019496">
    <property type="entry name" value="NUFIP1_cons_dom"/>
</dbReference>
<dbReference type="VEuPathDB" id="FungiDB:DEHA2G01650g"/>
<dbReference type="GO" id="GO:0008270">
    <property type="term" value="F:zinc ion binding"/>
    <property type="evidence" value="ECO:0007669"/>
    <property type="project" value="UniProtKB-KW"/>
</dbReference>
<sequence>MMDFVYAPPPPPPPKKSGSNNSNNSNIRGNLDKRNPNPNNRFNNDPVREDRSTSQDPNALGDLPTYLPNSSNDTNELEHKEGSEDEEGVLAHDCPETQGKSNEPVFIPGTNITLETEEDINKWIEERKKKWPSRRNIEEKEKSRQGQENTSTNPKKRINETSGTQNTKKPKNICKFYQNNKRCKFGNKCKNLHESTGTGGVKPSQNTKTINNISVVIPQRFKNEMYLNEKDTNTHPLLFKMLVQKDHYENENSKVLEFLEFLNEKGLIDHDVTI</sequence>
<dbReference type="GO" id="GO:0005634">
    <property type="term" value="C:nucleus"/>
    <property type="evidence" value="ECO:0007669"/>
    <property type="project" value="TreeGrafter"/>
</dbReference>
<dbReference type="PROSITE" id="PS50103">
    <property type="entry name" value="ZF_C3H1"/>
    <property type="match status" value="1"/>
</dbReference>
<evidence type="ECO:0000313" key="4">
    <source>
        <dbReference type="EMBL" id="CAG90059.2"/>
    </source>
</evidence>
<dbReference type="HOGENOM" id="CLU_067614_0_0_1"/>
<keyword evidence="5" id="KW-1185">Reference proteome</keyword>
<feature type="compositionally biased region" description="Basic and acidic residues" evidence="2">
    <location>
        <begin position="135"/>
        <end position="145"/>
    </location>
</feature>
<dbReference type="EMBL" id="CR382139">
    <property type="protein sequence ID" value="CAG90059.2"/>
    <property type="molecule type" value="Genomic_DNA"/>
</dbReference>
<dbReference type="eggNOG" id="ENOG502SA4F">
    <property type="taxonomic scope" value="Eukaryota"/>
</dbReference>
<evidence type="ECO:0000313" key="5">
    <source>
        <dbReference type="Proteomes" id="UP000000599"/>
    </source>
</evidence>
<keyword evidence="1" id="KW-0479">Metal-binding</keyword>
<keyword evidence="1" id="KW-0863">Zinc-finger</keyword>
<evidence type="ECO:0000259" key="3">
    <source>
        <dbReference type="PROSITE" id="PS50103"/>
    </source>
</evidence>
<dbReference type="KEGG" id="dha:DEHA2G01650g"/>
<evidence type="ECO:0000256" key="2">
    <source>
        <dbReference type="SAM" id="MobiDB-lite"/>
    </source>
</evidence>
<dbReference type="InterPro" id="IPR039136">
    <property type="entry name" value="NUFIP1-like"/>
</dbReference>
<dbReference type="Proteomes" id="UP000000599">
    <property type="component" value="Chromosome G"/>
</dbReference>
<dbReference type="GO" id="GO:0000492">
    <property type="term" value="P:box C/D snoRNP assembly"/>
    <property type="evidence" value="ECO:0007669"/>
    <property type="project" value="TreeGrafter"/>
</dbReference>